<evidence type="ECO:0000313" key="1">
    <source>
        <dbReference type="Proteomes" id="UP000887565"/>
    </source>
</evidence>
<dbReference type="Proteomes" id="UP000887565">
    <property type="component" value="Unplaced"/>
</dbReference>
<sequence>MIKSTTMLSRKINNIAGFLSRRRLILNHLSSISTSRSNFFAENGRGLNQNLGEDFEEFERSISFPARKYDCSENISESNSISKQNNAYKSSQHYSKSEDTLLYQASRDPSVIPKFLENFDQWWFDFCNRLMNMSPGRLSYAVKTLGDFREVHCLYDLTILTFTNKVVKFFQNDNDQSTDSGVADVLFCDCIHKLSVLRTYPDAESIHFIVEKMKDVMHSWQNRLEKIIKSIEKLDIDNHDFSDPNVSDRGNGDYFNGTEIVSEMLRFLVIHNEIASTFINWHFDPDQCVTQAQQQIASFWRTWFKNAKHAFALSSTEKFHSISLKIVDQSKERYFWGLVR</sequence>
<keyword evidence="1" id="KW-1185">Reference proteome</keyword>
<accession>A0A915IM40</accession>
<protein>
    <submittedName>
        <fullName evidence="2">Uncharacterized protein</fullName>
    </submittedName>
</protein>
<proteinExistence type="predicted"/>
<dbReference type="AlphaFoldDB" id="A0A915IM40"/>
<evidence type="ECO:0000313" key="2">
    <source>
        <dbReference type="WBParaSite" id="nRc.2.0.1.t15247-RA"/>
    </source>
</evidence>
<reference evidence="2" key="1">
    <citation type="submission" date="2022-11" db="UniProtKB">
        <authorList>
            <consortium name="WormBaseParasite"/>
        </authorList>
    </citation>
    <scope>IDENTIFICATION</scope>
</reference>
<dbReference type="WBParaSite" id="nRc.2.0.1.t15247-RA">
    <property type="protein sequence ID" value="nRc.2.0.1.t15247-RA"/>
    <property type="gene ID" value="nRc.2.0.1.g15247"/>
</dbReference>
<name>A0A915IM40_ROMCU</name>
<organism evidence="1 2">
    <name type="scientific">Romanomermis culicivorax</name>
    <name type="common">Nematode worm</name>
    <dbReference type="NCBI Taxonomy" id="13658"/>
    <lineage>
        <taxon>Eukaryota</taxon>
        <taxon>Metazoa</taxon>
        <taxon>Ecdysozoa</taxon>
        <taxon>Nematoda</taxon>
        <taxon>Enoplea</taxon>
        <taxon>Dorylaimia</taxon>
        <taxon>Mermithida</taxon>
        <taxon>Mermithoidea</taxon>
        <taxon>Mermithidae</taxon>
        <taxon>Romanomermis</taxon>
    </lineage>
</organism>